<dbReference type="EMBL" id="SUTE01000087">
    <property type="protein sequence ID" value="MBE6506078.1"/>
    <property type="molecule type" value="Genomic_DNA"/>
</dbReference>
<feature type="transmembrane region" description="Helical" evidence="1">
    <location>
        <begin position="88"/>
        <end position="111"/>
    </location>
</feature>
<feature type="transmembrane region" description="Helical" evidence="1">
    <location>
        <begin position="161"/>
        <end position="177"/>
    </location>
</feature>
<dbReference type="GO" id="GO:0080120">
    <property type="term" value="P:CAAX-box protein maturation"/>
    <property type="evidence" value="ECO:0007669"/>
    <property type="project" value="UniProtKB-ARBA"/>
</dbReference>
<evidence type="ECO:0000256" key="1">
    <source>
        <dbReference type="SAM" id="Phobius"/>
    </source>
</evidence>
<dbReference type="GO" id="GO:0008237">
    <property type="term" value="F:metallopeptidase activity"/>
    <property type="evidence" value="ECO:0007669"/>
    <property type="project" value="UniProtKB-KW"/>
</dbReference>
<gene>
    <name evidence="3" type="ORF">E7Z73_10165</name>
</gene>
<keyword evidence="3" id="KW-0482">Metalloprotease</keyword>
<proteinExistence type="predicted"/>
<protein>
    <submittedName>
        <fullName evidence="3">CPBP family intramembrane metalloprotease</fullName>
    </submittedName>
</protein>
<feature type="transmembrane region" description="Helical" evidence="1">
    <location>
        <begin position="206"/>
        <end position="224"/>
    </location>
</feature>
<feature type="transmembrane region" description="Helical" evidence="1">
    <location>
        <begin position="244"/>
        <end position="266"/>
    </location>
</feature>
<sequence>MNEYKKVFSKIGFNYLLLALIPIFFQIIIANIIALWDVNLLHNSNNQIIISSACNYILVLPIFIFLMRRIESVDIDKEKLSIQSIAKYFCIALTLMWAGNLIGLGITALIGHTMTSEIINPIEHLIQNTNIYVNAIIVVLLAPIFEELFFRKLLIDRTIKYGAKLSILLSALLFALFHGNLNQFFYAFFIGGFFAYVYIKTGNIKYSIILHGFVNFFGSVLSVFVTSSAQNLAHGITMANAGDISIIGAYAIILVIAWIVGLIAILTNYNKIELNDSEREIFLEKPISTVILNIGIICFIIFHIFKIMKSLNLL</sequence>
<feature type="transmembrane region" description="Helical" evidence="1">
    <location>
        <begin position="12"/>
        <end position="36"/>
    </location>
</feature>
<name>A0A8T3VDQ4_9EURY</name>
<organism evidence="3 4">
    <name type="scientific">Methanobrevibacter millerae</name>
    <dbReference type="NCBI Taxonomy" id="230361"/>
    <lineage>
        <taxon>Archaea</taxon>
        <taxon>Methanobacteriati</taxon>
        <taxon>Methanobacteriota</taxon>
        <taxon>Methanomada group</taxon>
        <taxon>Methanobacteria</taxon>
        <taxon>Methanobacteriales</taxon>
        <taxon>Methanobacteriaceae</taxon>
        <taxon>Methanobrevibacter</taxon>
    </lineage>
</organism>
<keyword evidence="3" id="KW-0378">Hydrolase</keyword>
<dbReference type="AlphaFoldDB" id="A0A8T3VDQ4"/>
<dbReference type="Proteomes" id="UP000762703">
    <property type="component" value="Unassembled WGS sequence"/>
</dbReference>
<feature type="transmembrane region" description="Helical" evidence="1">
    <location>
        <begin position="48"/>
        <end position="67"/>
    </location>
</feature>
<keyword evidence="3" id="KW-0645">Protease</keyword>
<keyword evidence="1" id="KW-0472">Membrane</keyword>
<evidence type="ECO:0000313" key="4">
    <source>
        <dbReference type="Proteomes" id="UP000762703"/>
    </source>
</evidence>
<reference evidence="3" key="1">
    <citation type="submission" date="2019-04" db="EMBL/GenBank/DDBJ databases">
        <title>Evolution of Biomass-Degrading Anaerobic Consortia Revealed by Metagenomics.</title>
        <authorList>
            <person name="Peng X."/>
        </authorList>
    </citation>
    <scope>NUCLEOTIDE SEQUENCE</scope>
    <source>
        <strain evidence="3">SIG12</strain>
    </source>
</reference>
<dbReference type="PANTHER" id="PTHR36435:SF1">
    <property type="entry name" value="CAAX AMINO TERMINAL PROTEASE FAMILY PROTEIN"/>
    <property type="match status" value="1"/>
</dbReference>
<dbReference type="RefSeq" id="WP_303737727.1">
    <property type="nucleotide sequence ID" value="NZ_SUTE01000087.1"/>
</dbReference>
<dbReference type="PANTHER" id="PTHR36435">
    <property type="entry name" value="SLR1288 PROTEIN"/>
    <property type="match status" value="1"/>
</dbReference>
<evidence type="ECO:0000259" key="2">
    <source>
        <dbReference type="Pfam" id="PF02517"/>
    </source>
</evidence>
<dbReference type="InterPro" id="IPR052710">
    <property type="entry name" value="CAAX_protease"/>
</dbReference>
<comment type="caution">
    <text evidence="3">The sequence shown here is derived from an EMBL/GenBank/DDBJ whole genome shotgun (WGS) entry which is preliminary data.</text>
</comment>
<feature type="transmembrane region" description="Helical" evidence="1">
    <location>
        <begin position="287"/>
        <end position="305"/>
    </location>
</feature>
<keyword evidence="1" id="KW-1133">Transmembrane helix</keyword>
<evidence type="ECO:0000313" key="3">
    <source>
        <dbReference type="EMBL" id="MBE6506078.1"/>
    </source>
</evidence>
<dbReference type="GO" id="GO:0004175">
    <property type="term" value="F:endopeptidase activity"/>
    <property type="evidence" value="ECO:0007669"/>
    <property type="project" value="UniProtKB-ARBA"/>
</dbReference>
<feature type="transmembrane region" description="Helical" evidence="1">
    <location>
        <begin position="183"/>
        <end position="199"/>
    </location>
</feature>
<feature type="domain" description="CAAX prenyl protease 2/Lysostaphin resistance protein A-like" evidence="2">
    <location>
        <begin position="131"/>
        <end position="217"/>
    </location>
</feature>
<feature type="transmembrane region" description="Helical" evidence="1">
    <location>
        <begin position="131"/>
        <end position="149"/>
    </location>
</feature>
<dbReference type="Pfam" id="PF02517">
    <property type="entry name" value="Rce1-like"/>
    <property type="match status" value="1"/>
</dbReference>
<keyword evidence="1" id="KW-0812">Transmembrane</keyword>
<accession>A0A8T3VDQ4</accession>
<dbReference type="InterPro" id="IPR003675">
    <property type="entry name" value="Rce1/LyrA-like_dom"/>
</dbReference>